<dbReference type="InterPro" id="IPR013766">
    <property type="entry name" value="Thioredoxin_domain"/>
</dbReference>
<keyword evidence="2" id="KW-0813">Transport</keyword>
<dbReference type="CDD" id="cd02956">
    <property type="entry name" value="ybbN"/>
    <property type="match status" value="1"/>
</dbReference>
<evidence type="ECO:0000256" key="6">
    <source>
        <dbReference type="NCBIfam" id="TIGR01068"/>
    </source>
</evidence>
<name>A0A3S4UJ78_9HYPH</name>
<feature type="domain" description="Thioredoxin" evidence="7">
    <location>
        <begin position="21"/>
        <end position="146"/>
    </location>
</feature>
<dbReference type="Proteomes" id="UP000287687">
    <property type="component" value="Unassembled WGS sequence"/>
</dbReference>
<dbReference type="FunFam" id="3.40.30.10:FF:000001">
    <property type="entry name" value="Thioredoxin"/>
    <property type="match status" value="1"/>
</dbReference>
<dbReference type="GO" id="GO:0005829">
    <property type="term" value="C:cytosol"/>
    <property type="evidence" value="ECO:0007669"/>
    <property type="project" value="TreeGrafter"/>
</dbReference>
<keyword evidence="9" id="KW-1185">Reference proteome</keyword>
<evidence type="ECO:0000313" key="9">
    <source>
        <dbReference type="Proteomes" id="UP000287687"/>
    </source>
</evidence>
<dbReference type="PROSITE" id="PS51352">
    <property type="entry name" value="THIOREDOXIN_2"/>
    <property type="match status" value="1"/>
</dbReference>
<dbReference type="GO" id="GO:0045454">
    <property type="term" value="P:cell redox homeostasis"/>
    <property type="evidence" value="ECO:0007669"/>
    <property type="project" value="TreeGrafter"/>
</dbReference>
<evidence type="ECO:0000313" key="8">
    <source>
        <dbReference type="EMBL" id="RWX75082.1"/>
    </source>
</evidence>
<dbReference type="Pfam" id="PF14561">
    <property type="entry name" value="TPR_20"/>
    <property type="match status" value="1"/>
</dbReference>
<accession>A0A3S4UJ78</accession>
<keyword evidence="3" id="KW-0249">Electron transport</keyword>
<reference evidence="8 9" key="1">
    <citation type="submission" date="2019-01" db="EMBL/GenBank/DDBJ databases">
        <title>The draft genome of Rhizobium sp. 24NR.</title>
        <authorList>
            <person name="Liu L."/>
            <person name="Liang L."/>
            <person name="Shi S."/>
            <person name="Xu L."/>
            <person name="Wang X."/>
            <person name="Li L."/>
            <person name="Zhang X."/>
        </authorList>
    </citation>
    <scope>NUCLEOTIDE SEQUENCE [LARGE SCALE GENOMIC DNA]</scope>
    <source>
        <strain evidence="8 9">24NR</strain>
    </source>
</reference>
<evidence type="ECO:0000256" key="3">
    <source>
        <dbReference type="ARBA" id="ARBA00022982"/>
    </source>
</evidence>
<dbReference type="AlphaFoldDB" id="A0A3S4UJ78"/>
<dbReference type="RefSeq" id="WP_128445181.1">
    <property type="nucleotide sequence ID" value="NZ_SBIP01000005.1"/>
</dbReference>
<proteinExistence type="inferred from homology"/>
<dbReference type="InterPro" id="IPR011990">
    <property type="entry name" value="TPR-like_helical_dom_sf"/>
</dbReference>
<gene>
    <name evidence="8" type="primary">trxA</name>
    <name evidence="8" type="ORF">EPK99_21690</name>
</gene>
<keyword evidence="4" id="KW-1015">Disulfide bond</keyword>
<protein>
    <recommendedName>
        <fullName evidence="6">Thioredoxin</fullName>
    </recommendedName>
</protein>
<evidence type="ECO:0000256" key="5">
    <source>
        <dbReference type="ARBA" id="ARBA00023284"/>
    </source>
</evidence>
<sequence>MSGSDNPYGGSYGGQMTASASFGAAPAAPGSAPAPGGTYVSDTSTAGFAKDVLEESRRQPVLVDFWAPWCGPCKQLTPVLEKVVNESGGRVKLVKMNIDDHPTIPGQLGIQSIPAVIAFLDGRPMDGFMGAVPESQVREFIDKVAGPAGADQAAEIESVLVEAEALLGGDDVQGAAQLYGAVLQADPENAKAAAGMMQCLIALGDTGRASQMLASLPEDLAKDPAIQSVARKIEQIEEARKLGDPVALEQQLALDPDDHEARMKLAKILNVQGRREEAAEHLLMIMRKDRSFDDDGARRQLLEFFEVWGPKDTATISARRRLSSILFS</sequence>
<dbReference type="Pfam" id="PF14559">
    <property type="entry name" value="TPR_19"/>
    <property type="match status" value="1"/>
</dbReference>
<dbReference type="GO" id="GO:0006950">
    <property type="term" value="P:response to stress"/>
    <property type="evidence" value="ECO:0007669"/>
    <property type="project" value="UniProtKB-ARBA"/>
</dbReference>
<dbReference type="PROSITE" id="PS00194">
    <property type="entry name" value="THIOREDOXIN_1"/>
    <property type="match status" value="1"/>
</dbReference>
<dbReference type="Pfam" id="PF00085">
    <property type="entry name" value="Thioredoxin"/>
    <property type="match status" value="1"/>
</dbReference>
<evidence type="ECO:0000256" key="1">
    <source>
        <dbReference type="ARBA" id="ARBA00008987"/>
    </source>
</evidence>
<dbReference type="PANTHER" id="PTHR45663">
    <property type="entry name" value="GEO12009P1"/>
    <property type="match status" value="1"/>
</dbReference>
<comment type="caution">
    <text evidence="8">The sequence shown here is derived from an EMBL/GenBank/DDBJ whole genome shotgun (WGS) entry which is preliminary data.</text>
</comment>
<dbReference type="NCBIfam" id="TIGR01068">
    <property type="entry name" value="thioredoxin"/>
    <property type="match status" value="1"/>
</dbReference>
<comment type="similarity">
    <text evidence="1">Belongs to the thioredoxin family.</text>
</comment>
<dbReference type="GO" id="GO:0015035">
    <property type="term" value="F:protein-disulfide reductase activity"/>
    <property type="evidence" value="ECO:0007669"/>
    <property type="project" value="UniProtKB-UniRule"/>
</dbReference>
<dbReference type="EMBL" id="SBIP01000005">
    <property type="protein sequence ID" value="RWX75082.1"/>
    <property type="molecule type" value="Genomic_DNA"/>
</dbReference>
<dbReference type="PANTHER" id="PTHR45663:SF11">
    <property type="entry name" value="GEO12009P1"/>
    <property type="match status" value="1"/>
</dbReference>
<evidence type="ECO:0000256" key="4">
    <source>
        <dbReference type="ARBA" id="ARBA00023157"/>
    </source>
</evidence>
<organism evidence="8 9">
    <name type="scientific">Neorhizobium lilium</name>
    <dbReference type="NCBI Taxonomy" id="2503024"/>
    <lineage>
        <taxon>Bacteria</taxon>
        <taxon>Pseudomonadati</taxon>
        <taxon>Pseudomonadota</taxon>
        <taxon>Alphaproteobacteria</taxon>
        <taxon>Hyphomicrobiales</taxon>
        <taxon>Rhizobiaceae</taxon>
        <taxon>Rhizobium/Agrobacterium group</taxon>
        <taxon>Neorhizobium</taxon>
    </lineage>
</organism>
<dbReference type="InterPro" id="IPR005746">
    <property type="entry name" value="Thioredoxin"/>
</dbReference>
<dbReference type="SUPFAM" id="SSF48452">
    <property type="entry name" value="TPR-like"/>
    <property type="match status" value="1"/>
</dbReference>
<dbReference type="Gene3D" id="3.40.30.10">
    <property type="entry name" value="Glutaredoxin"/>
    <property type="match status" value="1"/>
</dbReference>
<dbReference type="PRINTS" id="PR00421">
    <property type="entry name" value="THIOREDOXIN"/>
</dbReference>
<dbReference type="SUPFAM" id="SSF52833">
    <property type="entry name" value="Thioredoxin-like"/>
    <property type="match status" value="1"/>
</dbReference>
<dbReference type="InterPro" id="IPR036249">
    <property type="entry name" value="Thioredoxin-like_sf"/>
</dbReference>
<evidence type="ECO:0000256" key="2">
    <source>
        <dbReference type="ARBA" id="ARBA00022448"/>
    </source>
</evidence>
<dbReference type="Gene3D" id="1.25.40.10">
    <property type="entry name" value="Tetratricopeptide repeat domain"/>
    <property type="match status" value="2"/>
</dbReference>
<keyword evidence="5" id="KW-0676">Redox-active center</keyword>
<dbReference type="OrthoDB" id="9790390at2"/>
<evidence type="ECO:0000259" key="7">
    <source>
        <dbReference type="PROSITE" id="PS51352"/>
    </source>
</evidence>
<dbReference type="InterPro" id="IPR017937">
    <property type="entry name" value="Thioredoxin_CS"/>
</dbReference>